<proteinExistence type="predicted"/>
<dbReference type="EMBL" id="FNAO01000005">
    <property type="protein sequence ID" value="SDE43736.1"/>
    <property type="molecule type" value="Genomic_DNA"/>
</dbReference>
<organism evidence="1 2">
    <name type="scientific">Pricia antarctica</name>
    <dbReference type="NCBI Taxonomy" id="641691"/>
    <lineage>
        <taxon>Bacteria</taxon>
        <taxon>Pseudomonadati</taxon>
        <taxon>Bacteroidota</taxon>
        <taxon>Flavobacteriia</taxon>
        <taxon>Flavobacteriales</taxon>
        <taxon>Flavobacteriaceae</taxon>
        <taxon>Pricia</taxon>
    </lineage>
</organism>
<dbReference type="AlphaFoldDB" id="A0A1G7CYK9"/>
<sequence length="152" mass="18089">MIDKKHNQELDFLKDGPWDELYVLTGHWISDLEFYRDDLRFLHHLIDKYLMWISKSENLDMVNKLKNGLFDLGVNVRDLLEKIGKHRIQLGQIVENFNKADASIIRTEHEHLEEEITLFVKSFRNNRKEVFTITEYVIDSEKLATVMDALKL</sequence>
<reference evidence="1 2" key="1">
    <citation type="submission" date="2016-10" db="EMBL/GenBank/DDBJ databases">
        <authorList>
            <person name="de Groot N.N."/>
        </authorList>
    </citation>
    <scope>NUCLEOTIDE SEQUENCE [LARGE SCALE GENOMIC DNA]</scope>
    <source>
        <strain evidence="1 2">DSM 23421</strain>
    </source>
</reference>
<dbReference type="OrthoDB" id="1441145at2"/>
<gene>
    <name evidence="1" type="ORF">SAMN05421636_10563</name>
</gene>
<protein>
    <submittedName>
        <fullName evidence="1">Uncharacterized protein</fullName>
    </submittedName>
</protein>
<keyword evidence="2" id="KW-1185">Reference proteome</keyword>
<dbReference type="Proteomes" id="UP000199109">
    <property type="component" value="Unassembled WGS sequence"/>
</dbReference>
<dbReference type="STRING" id="641691.SAMN05421636_10563"/>
<accession>A0A1G7CYK9</accession>
<evidence type="ECO:0000313" key="1">
    <source>
        <dbReference type="EMBL" id="SDE43736.1"/>
    </source>
</evidence>
<dbReference type="RefSeq" id="WP_091868371.1">
    <property type="nucleotide sequence ID" value="NZ_FNAO01000005.1"/>
</dbReference>
<evidence type="ECO:0000313" key="2">
    <source>
        <dbReference type="Proteomes" id="UP000199109"/>
    </source>
</evidence>
<name>A0A1G7CYK9_9FLAO</name>